<organism evidence="4 5">
    <name type="scientific">Coemansia asiatica</name>
    <dbReference type="NCBI Taxonomy" id="1052880"/>
    <lineage>
        <taxon>Eukaryota</taxon>
        <taxon>Fungi</taxon>
        <taxon>Fungi incertae sedis</taxon>
        <taxon>Zoopagomycota</taxon>
        <taxon>Kickxellomycotina</taxon>
        <taxon>Kickxellomycetes</taxon>
        <taxon>Kickxellales</taxon>
        <taxon>Kickxellaceae</taxon>
        <taxon>Coemansia</taxon>
    </lineage>
</organism>
<keyword evidence="1" id="KW-0175">Coiled coil</keyword>
<feature type="coiled-coil region" evidence="1">
    <location>
        <begin position="485"/>
        <end position="621"/>
    </location>
</feature>
<feature type="region of interest" description="Disordered" evidence="2">
    <location>
        <begin position="346"/>
        <end position="381"/>
    </location>
</feature>
<dbReference type="GO" id="GO:0005938">
    <property type="term" value="C:cell cortex"/>
    <property type="evidence" value="ECO:0007669"/>
    <property type="project" value="InterPro"/>
</dbReference>
<accession>A0A9W8CN33</accession>
<feature type="region of interest" description="Disordered" evidence="2">
    <location>
        <begin position="115"/>
        <end position="230"/>
    </location>
</feature>
<feature type="compositionally biased region" description="Basic residues" evidence="2">
    <location>
        <begin position="158"/>
        <end position="167"/>
    </location>
</feature>
<sequence length="2363" mass="251621">MRRTTGAPPRSGSRQSLGAVGNGNNRPSSAASMVSLPSPVTATLPSTGTVLSASQRPSSRASVASTRTLDTGRSQMGIGSSSSARPKHNRSSSAGSPLVSDRANVRRAIALAGERAVADGSAGSSACMPPLRTDEPLSAISSSDGLPMSPTEAVAMRSRNRAARNHAKQNASHRDATVGDNVAARESRRGSSHSVHSHRRANNESPTKSIKNVQRMGSSKPPLPGGSVGEQSMANVIDLGLDLDIDTLMLAVDATKRSDQAAMMEQKDKLISRLEAENRSLRQLSKKIQSDSISGINSPSIANLFDPNSAAAKQRALERVLDEDRKALEMFDEFRKAYEDCEPSLRSNRVQYPGERPLSPPPGRQWASNAATPMRGSMDISDHESRFSNLNAAQTRRAGEDFMSTPAGLHKTPRQMRATSTRKPTRARTIRQAMLPGDSEISDDAHDSDGLDEEDDHQDLRNCLSKASRFGTFLVQYINRQCLEYSTLSEENKMMLVRLDELEKRNAQLDRLNRRLEEARDEQAAQSYEMSAQREILGDKIDAAERNARRFMLENDKLKQDLVASNERIENLDEQVSKLQNELHKARAAREQELSNMRHEYASLKEEKSVLSKKNDELRVELKGKLQRAGYKANVDEYLAERRKEAAEAAAASPATPTASSLLSPLSAHGPAETAKSVDENKKIKELTQFFNRKLDKAKRMLQSERSEHNDTKRMLRIQQEETHRYQQVHGLLPDDISFDGVETMGDFMPLDGSGSGNDNGIVSNNVNVSGTMRSDSFGRSPGVRTRSGSVLFADINSGDIDELDAQVPSDLFMGSPADSASIVFSTAELLARPDEFQLSRASSRSSMHKSDEDADADADEDADEAAIRRYEQRRLRLQKQQASMSTPRNRRADGIKAAGAIVSRKTKNSILSIDIDSAGESLGDILGASGQWADPMSSRSKASMRGQPSARSIEPSGSLAAELGSGFDDNASIRSIETNSNSAQRHRTRSSRSARGIPSPFGDAFAGSSGFGISYDESVSLAGQLASATPSIKSRAATIAFDRPEMVDASTSTGGLLEPVAASVQASIPLPSADIAVATANTEQGAVVETSVQAVAMLADCQSTTDPMFGTNSLGIYAAPLTASCAVGTDITGSDVTDRSVGFTPDTVHSGVQASSETSTISMSTDPRVGVADMPTSMNLVYQEQACQAQAVLTDQGMATERMYGMNDRGMAAIVSLTDIGVSAGSGSVRESSVATTGPVLIDRGLATVGPSIVSMGMSTASMDSSDMSTSTDDTLLVSWLAPLIPEGISAATALAALHSRGEPVYKLFKEQVADAARSEAFAEYERQAALAAERAAEQAAALIRICVDKCVYSEVTTTEQSVQAEPKHAIKAIQAGATSVSSIGVDVYMVPSVSEIGVGTEIQPVSRWIEPFDPVEKVAKQVSAIALTAERSTSHDIEYLCASVGPVSSSKHALIDATASYSCHGTNMDVKWADAAVGSTISYNDHAIDAAAGKCVSAGISTSVETVDKAISNTSESTSCYVEAGVAKSIAVGTKTVSVIVADKSEGPLPNVSERGIDSVFDQTPKLADANVATADTPLSLSSSSINDMRSIEDIVAAAAAAVPATLRSVSVATDATAASTAVAAVATTMATTTEPEDYVSAAVTTDAYVETESVMTPAITPAVDSSASSVTRPTAPNYPPPPLPVPVMASRPISLADSATDIHRQKSRDCSVSEKADLLAAEKTAADSESDGEDYGYIMVSPRTNVQKVAVSAIASSCNSSVGGSSVSIRGKRLAMALFDRSAASAASQEDVSRSASDRESARDASDIRRRIVDQDMAMSSEHVDKGKDEESEEEEQNLLSVHDHTVASGTTGGGISTFVYSDAVVGTEKRESMSVGVEASEMQQMQQYISRQPEPLIVQAIARTMVGTFMWKYTTTHFPHGTNARERRHMRYFWIHPYAKMLNWSKQPPSGGTSLTRSTRESGGRSVYMRSIRIVPDHVPAGLNDANASAEPAYCIIVRTDHREIKIKATAQADHDLWYLAMSYLQSRRIITSTTYPAVSAGAHNAAGHPSDYVSDHSLRSRATSNASMDESQRIILDADRRHRTSTRTSAGTGDHSRSRSRSRSRPRGPIINHTISGAGYGHPPLPPAPSHLPSASHTLSGYGGSSSSKKNYSQASNASHTSNGSYASSAGGKGTSAAAPTPPAVPPRPPQYSKSPQHYATHRNSTTDVTPERVHSLQSTPRSLRPVSMMPSTTPGSGDGHHSKRLSIGLFRRSGAGASTTSLFRNGSQMSVDSAHLSPPLQPVGVYGSGGLDEAMAQQMPHQSIAATMMNRQHSSSVATNSAVSAASSGSSSSVRKMFSGSFLRALRSRESVNDPNI</sequence>
<feature type="region of interest" description="Disordered" evidence="2">
    <location>
        <begin position="932"/>
        <end position="1000"/>
    </location>
</feature>
<dbReference type="Pfam" id="PF12814">
    <property type="entry name" value="Mcp5_PH"/>
    <property type="match status" value="1"/>
</dbReference>
<feature type="compositionally biased region" description="Polar residues" evidence="2">
    <location>
        <begin position="2065"/>
        <end position="2074"/>
    </location>
</feature>
<feature type="compositionally biased region" description="Polar residues" evidence="2">
    <location>
        <begin position="12"/>
        <end position="32"/>
    </location>
</feature>
<dbReference type="Proteomes" id="UP001145021">
    <property type="component" value="Unassembled WGS sequence"/>
</dbReference>
<feature type="compositionally biased region" description="Polar residues" evidence="2">
    <location>
        <begin position="2197"/>
        <end position="2214"/>
    </location>
</feature>
<proteinExistence type="predicted"/>
<feature type="region of interest" description="Disordered" evidence="2">
    <location>
        <begin position="1"/>
        <end position="101"/>
    </location>
</feature>
<keyword evidence="5" id="KW-1185">Reference proteome</keyword>
<feature type="compositionally biased region" description="Pro residues" evidence="2">
    <location>
        <begin position="2185"/>
        <end position="2195"/>
    </location>
</feature>
<feature type="compositionally biased region" description="Polar residues" evidence="2">
    <location>
        <begin position="973"/>
        <end position="984"/>
    </location>
</feature>
<reference evidence="4" key="1">
    <citation type="submission" date="2022-07" db="EMBL/GenBank/DDBJ databases">
        <title>Phylogenomic reconstructions and comparative analyses of Kickxellomycotina fungi.</title>
        <authorList>
            <person name="Reynolds N.K."/>
            <person name="Stajich J.E."/>
            <person name="Barry K."/>
            <person name="Grigoriev I.V."/>
            <person name="Crous P."/>
            <person name="Smith M.E."/>
        </authorList>
    </citation>
    <scope>NUCLEOTIDE SEQUENCE</scope>
    <source>
        <strain evidence="4">NBRC 105413</strain>
    </source>
</reference>
<dbReference type="GO" id="GO:0015631">
    <property type="term" value="F:tubulin binding"/>
    <property type="evidence" value="ECO:0007669"/>
    <property type="project" value="TreeGrafter"/>
</dbReference>
<evidence type="ECO:0000256" key="2">
    <source>
        <dbReference type="SAM" id="MobiDB-lite"/>
    </source>
</evidence>
<dbReference type="GO" id="GO:0000226">
    <property type="term" value="P:microtubule cytoskeleton organization"/>
    <property type="evidence" value="ECO:0007669"/>
    <property type="project" value="TreeGrafter"/>
</dbReference>
<dbReference type="InterPro" id="IPR024774">
    <property type="entry name" value="PH_dom-Mcp5-type"/>
</dbReference>
<feature type="compositionally biased region" description="Polar residues" evidence="2">
    <location>
        <begin position="879"/>
        <end position="888"/>
    </location>
</feature>
<feature type="region of interest" description="Disordered" evidence="2">
    <location>
        <begin position="877"/>
        <end position="898"/>
    </location>
</feature>
<evidence type="ECO:0000256" key="1">
    <source>
        <dbReference type="SAM" id="Coils"/>
    </source>
</evidence>
<dbReference type="InterPro" id="IPR053005">
    <property type="entry name" value="Nuclear_Pos-Cytoskel_Interact"/>
</dbReference>
<evidence type="ECO:0000313" key="5">
    <source>
        <dbReference type="Proteomes" id="UP001145021"/>
    </source>
</evidence>
<dbReference type="SMART" id="SM00233">
    <property type="entry name" value="PH"/>
    <property type="match status" value="1"/>
</dbReference>
<feature type="compositionally biased region" description="Acidic residues" evidence="2">
    <location>
        <begin position="853"/>
        <end position="864"/>
    </location>
</feature>
<dbReference type="PANTHER" id="PTHR28190">
    <property type="entry name" value="NUCLEAR MIGRATION PROTEIN NUM1"/>
    <property type="match status" value="1"/>
</dbReference>
<gene>
    <name evidence="4" type="ORF">LPJ64_000361</name>
</gene>
<feature type="compositionally biased region" description="Low complexity" evidence="2">
    <location>
        <begin position="2150"/>
        <end position="2184"/>
    </location>
</feature>
<feature type="region of interest" description="Disordered" evidence="2">
    <location>
        <begin position="839"/>
        <end position="864"/>
    </location>
</feature>
<feature type="compositionally biased region" description="Basic and acidic residues" evidence="2">
    <location>
        <begin position="2075"/>
        <end position="2085"/>
    </location>
</feature>
<name>A0A9W8CN33_9FUNG</name>
<comment type="caution">
    <text evidence="4">The sequence shown here is derived from an EMBL/GenBank/DDBJ whole genome shotgun (WGS) entry which is preliminary data.</text>
</comment>
<dbReference type="GO" id="GO:0005739">
    <property type="term" value="C:mitochondrion"/>
    <property type="evidence" value="ECO:0007669"/>
    <property type="project" value="TreeGrafter"/>
</dbReference>
<feature type="compositionally biased region" description="Basic and acidic residues" evidence="2">
    <location>
        <begin position="172"/>
        <end position="189"/>
    </location>
</feature>
<feature type="region of interest" description="Disordered" evidence="2">
    <location>
        <begin position="649"/>
        <end position="680"/>
    </location>
</feature>
<dbReference type="GO" id="GO:0005543">
    <property type="term" value="F:phospholipid binding"/>
    <property type="evidence" value="ECO:0007669"/>
    <property type="project" value="InterPro"/>
</dbReference>
<feature type="domain" description="PH" evidence="3">
    <location>
        <begin position="1907"/>
        <end position="2033"/>
    </location>
</feature>
<feature type="compositionally biased region" description="Polar residues" evidence="2">
    <location>
        <begin position="38"/>
        <end position="84"/>
    </location>
</feature>
<feature type="region of interest" description="Disordered" evidence="2">
    <location>
        <begin position="2065"/>
        <end position="2249"/>
    </location>
</feature>
<feature type="coiled-coil region" evidence="1">
    <location>
        <begin position="264"/>
        <end position="291"/>
    </location>
</feature>
<dbReference type="InterPro" id="IPR001849">
    <property type="entry name" value="PH_domain"/>
</dbReference>
<dbReference type="EMBL" id="JANBOH010000007">
    <property type="protein sequence ID" value="KAJ1648308.1"/>
    <property type="molecule type" value="Genomic_DNA"/>
</dbReference>
<feature type="compositionally biased region" description="Polar residues" evidence="2">
    <location>
        <begin position="203"/>
        <end position="217"/>
    </location>
</feature>
<feature type="compositionally biased region" description="Basic and acidic residues" evidence="2">
    <location>
        <begin position="1794"/>
        <end position="1817"/>
    </location>
</feature>
<feature type="region of interest" description="Disordered" evidence="2">
    <location>
        <begin position="1789"/>
        <end position="1843"/>
    </location>
</feature>
<evidence type="ECO:0000259" key="3">
    <source>
        <dbReference type="SMART" id="SM00233"/>
    </source>
</evidence>
<feature type="region of interest" description="Disordered" evidence="2">
    <location>
        <begin position="403"/>
        <end position="455"/>
    </location>
</feature>
<dbReference type="PANTHER" id="PTHR28190:SF1">
    <property type="entry name" value="NUCLEAR MIGRATION PROTEIN NUM1"/>
    <property type="match status" value="1"/>
</dbReference>
<dbReference type="GO" id="GO:0032065">
    <property type="term" value="P:maintenance of protein location in cell cortex"/>
    <property type="evidence" value="ECO:0007669"/>
    <property type="project" value="InterPro"/>
</dbReference>
<evidence type="ECO:0000313" key="4">
    <source>
        <dbReference type="EMBL" id="KAJ1648308.1"/>
    </source>
</evidence>
<protein>
    <recommendedName>
        <fullName evidence="3">PH domain-containing protein</fullName>
    </recommendedName>
</protein>
<feature type="compositionally biased region" description="Low complexity" evidence="2">
    <location>
        <begin position="649"/>
        <end position="668"/>
    </location>
</feature>